<dbReference type="Gene3D" id="3.40.710.10">
    <property type="entry name" value="DD-peptidase/beta-lactamase superfamily"/>
    <property type="match status" value="1"/>
</dbReference>
<evidence type="ECO:0000256" key="1">
    <source>
        <dbReference type="ARBA" id="ARBA00022645"/>
    </source>
</evidence>
<dbReference type="InterPro" id="IPR036950">
    <property type="entry name" value="PBP_transglycosylase"/>
</dbReference>
<protein>
    <submittedName>
        <fullName evidence="12">PBP1A family penicillin-binding protein</fullName>
    </submittedName>
</protein>
<dbReference type="RefSeq" id="WP_275116512.1">
    <property type="nucleotide sequence ID" value="NZ_JAOTPO010000001.1"/>
</dbReference>
<feature type="region of interest" description="Disordered" evidence="9">
    <location>
        <begin position="793"/>
        <end position="852"/>
    </location>
</feature>
<accession>A0ABT5V8U1</accession>
<keyword evidence="10" id="KW-0472">Membrane</keyword>
<keyword evidence="13" id="KW-1185">Reference proteome</keyword>
<comment type="caution">
    <text evidence="12">The sequence shown here is derived from an EMBL/GenBank/DDBJ whole genome shotgun (WGS) entry which is preliminary data.</text>
</comment>
<dbReference type="InterPro" id="IPR012338">
    <property type="entry name" value="Beta-lactam/transpept-like"/>
</dbReference>
<dbReference type="InterPro" id="IPR001460">
    <property type="entry name" value="PCN-bd_Tpept"/>
</dbReference>
<dbReference type="Pfam" id="PF00912">
    <property type="entry name" value="Transgly"/>
    <property type="match status" value="1"/>
</dbReference>
<dbReference type="PANTHER" id="PTHR32282">
    <property type="entry name" value="BINDING PROTEIN TRANSPEPTIDASE, PUTATIVE-RELATED"/>
    <property type="match status" value="1"/>
</dbReference>
<sequence length="852" mass="94376">MSENMNTRTGRRRAKEQSKATPKKKKTGIFKKLLIAMVVFFTVLAVAGGITVFSMIATAPPLNEDRLMLAQSTEILDQHDASITLLEAVENRIYVNINDIPELVEDAFIAVEDVRFREHFGVDVRRMFGAVAANVTGGFGAEGASTITQQVVKNLFLSPEKTISRKVQEQYLAIKLEQQYSKNQILEMYLNAIYFGGGAYGVQQAAITYFSKENLEDLTIEDAALLAGLPQRPNHFNPLNNPEAAEKRRNTVIALMERHGKITSEEAQKARAVSVQDQLNPAKREASAYQAFIDQVITEVESLEGITTSDIFTAGLKIYTTLDPDAQTHVEKVLQTDEFITTYPSNEDFQAGVTLIDTATGQIKAIGNGRHQTGVQRGFSFATAKKQPGSTIKPVLDYGPAIEHLKWSTGKVIVDEPHTYSDGTEIRNHNRNYAGPVTMRKALADSLNIPAIKALQEVGLENARDFASTLGIPFEDNRIYEPYGIGGFTTGISTFDLAGSYAAFGNEGVYIEPHTVRKIEFPDGKVINMAPEPVVAMSDYTAFMISDMLKTVVTNGTGTHANIPNLPLAGKTGTTNFQREDREKYKIPDGGVPDVWFAGYTTRYTAAVWTGYDRKGEGNYLINNDRRLAQQIFKAIMEEVSRNIETPDFNQPDSVVRVGVERRTGLLPSPFTPQSEIVYEYFVKGTEPTRVSEAFQSIPKPSDFKVGYNEDADQIILTWGYPSNQKGAVTFNIMQSIDDGGFEPIYTTKDMQHIITSPTPGATYRFQVIAIADEDPSIKSDPAQGEVKIPVIEIEEPIEEEPEQPIEPPVDEDEELPIDLIPEPEPDPEDDEETATSASTTVREEDDEEEEN</sequence>
<feature type="transmembrane region" description="Helical" evidence="10">
    <location>
        <begin position="33"/>
        <end position="57"/>
    </location>
</feature>
<keyword evidence="1" id="KW-0121">Carboxypeptidase</keyword>
<dbReference type="Gene3D" id="2.60.40.10">
    <property type="entry name" value="Immunoglobulins"/>
    <property type="match status" value="1"/>
</dbReference>
<keyword evidence="4" id="KW-0808">Transferase</keyword>
<evidence type="ECO:0000256" key="9">
    <source>
        <dbReference type="SAM" id="MobiDB-lite"/>
    </source>
</evidence>
<evidence type="ECO:0000313" key="13">
    <source>
        <dbReference type="Proteomes" id="UP001148125"/>
    </source>
</evidence>
<gene>
    <name evidence="12" type="ORF">N7Z68_00590</name>
</gene>
<evidence type="ECO:0000313" key="12">
    <source>
        <dbReference type="EMBL" id="MDE5411877.1"/>
    </source>
</evidence>
<dbReference type="InterPro" id="IPR050396">
    <property type="entry name" value="Glycosyltr_51/Transpeptidase"/>
</dbReference>
<dbReference type="InterPro" id="IPR003961">
    <property type="entry name" value="FN3_dom"/>
</dbReference>
<evidence type="ECO:0000256" key="6">
    <source>
        <dbReference type="ARBA" id="ARBA00023268"/>
    </source>
</evidence>
<keyword evidence="10" id="KW-0812">Transmembrane</keyword>
<dbReference type="InterPro" id="IPR023346">
    <property type="entry name" value="Lysozyme-like_dom_sf"/>
</dbReference>
<keyword evidence="3" id="KW-0328">Glycosyltransferase</keyword>
<comment type="catalytic activity">
    <reaction evidence="8">
        <text>[GlcNAc-(1-&gt;4)-Mur2Ac(oyl-L-Ala-gamma-D-Glu-L-Lys-D-Ala-D-Ala)](n)-di-trans,octa-cis-undecaprenyl diphosphate + beta-D-GlcNAc-(1-&gt;4)-Mur2Ac(oyl-L-Ala-gamma-D-Glu-L-Lys-D-Ala-D-Ala)-di-trans,octa-cis-undecaprenyl diphosphate = [GlcNAc-(1-&gt;4)-Mur2Ac(oyl-L-Ala-gamma-D-Glu-L-Lys-D-Ala-D-Ala)](n+1)-di-trans,octa-cis-undecaprenyl diphosphate + di-trans,octa-cis-undecaprenyl diphosphate + H(+)</text>
        <dbReference type="Rhea" id="RHEA:23708"/>
        <dbReference type="Rhea" id="RHEA-COMP:9602"/>
        <dbReference type="Rhea" id="RHEA-COMP:9603"/>
        <dbReference type="ChEBI" id="CHEBI:15378"/>
        <dbReference type="ChEBI" id="CHEBI:58405"/>
        <dbReference type="ChEBI" id="CHEBI:60033"/>
        <dbReference type="ChEBI" id="CHEBI:78435"/>
        <dbReference type="EC" id="2.4.99.28"/>
    </reaction>
</comment>
<dbReference type="InterPro" id="IPR001264">
    <property type="entry name" value="Glyco_trans_51"/>
</dbReference>
<evidence type="ECO:0000256" key="8">
    <source>
        <dbReference type="ARBA" id="ARBA00049902"/>
    </source>
</evidence>
<evidence type="ECO:0000256" key="5">
    <source>
        <dbReference type="ARBA" id="ARBA00022801"/>
    </source>
</evidence>
<evidence type="ECO:0000256" key="3">
    <source>
        <dbReference type="ARBA" id="ARBA00022676"/>
    </source>
</evidence>
<dbReference type="EMBL" id="JAOTPO010000001">
    <property type="protein sequence ID" value="MDE5411877.1"/>
    <property type="molecule type" value="Genomic_DNA"/>
</dbReference>
<dbReference type="NCBIfam" id="TIGR02074">
    <property type="entry name" value="PBP_1a_fam"/>
    <property type="match status" value="1"/>
</dbReference>
<reference evidence="12" key="1">
    <citation type="submission" date="2024-05" db="EMBL/GenBank/DDBJ databases">
        <title>Alkalihalobacillus sp. strain MEB203 novel alkaliphilic bacterium from Lonar Lake, India.</title>
        <authorList>
            <person name="Joshi A."/>
            <person name="Thite S."/>
            <person name="Mengade P."/>
        </authorList>
    </citation>
    <scope>NUCLEOTIDE SEQUENCE</scope>
    <source>
        <strain evidence="12">MEB 203</strain>
    </source>
</reference>
<dbReference type="Proteomes" id="UP001148125">
    <property type="component" value="Unassembled WGS sequence"/>
</dbReference>
<dbReference type="SUPFAM" id="SSF49265">
    <property type="entry name" value="Fibronectin type III"/>
    <property type="match status" value="1"/>
</dbReference>
<dbReference type="PROSITE" id="PS50853">
    <property type="entry name" value="FN3"/>
    <property type="match status" value="1"/>
</dbReference>
<evidence type="ECO:0000256" key="2">
    <source>
        <dbReference type="ARBA" id="ARBA00022670"/>
    </source>
</evidence>
<keyword evidence="2" id="KW-0645">Protease</keyword>
<keyword evidence="10" id="KW-1133">Transmembrane helix</keyword>
<keyword evidence="5" id="KW-0378">Hydrolase</keyword>
<dbReference type="InterPro" id="IPR036116">
    <property type="entry name" value="FN3_sf"/>
</dbReference>
<dbReference type="CDD" id="cd00063">
    <property type="entry name" value="FN3"/>
    <property type="match status" value="1"/>
</dbReference>
<evidence type="ECO:0000256" key="10">
    <source>
        <dbReference type="SAM" id="Phobius"/>
    </source>
</evidence>
<feature type="compositionally biased region" description="Acidic residues" evidence="9">
    <location>
        <begin position="793"/>
        <end position="834"/>
    </location>
</feature>
<evidence type="ECO:0000256" key="7">
    <source>
        <dbReference type="ARBA" id="ARBA00034000"/>
    </source>
</evidence>
<evidence type="ECO:0000256" key="4">
    <source>
        <dbReference type="ARBA" id="ARBA00022679"/>
    </source>
</evidence>
<feature type="region of interest" description="Disordered" evidence="9">
    <location>
        <begin position="1"/>
        <end position="23"/>
    </location>
</feature>
<dbReference type="Gene3D" id="1.10.3810.10">
    <property type="entry name" value="Biosynthetic peptidoglycan transglycosylase-like"/>
    <property type="match status" value="1"/>
</dbReference>
<dbReference type="Pfam" id="PF00905">
    <property type="entry name" value="Transpeptidase"/>
    <property type="match status" value="1"/>
</dbReference>
<dbReference type="PANTHER" id="PTHR32282:SF29">
    <property type="entry name" value="PENICILLIN-BINDING PROTEIN 1A"/>
    <property type="match status" value="1"/>
</dbReference>
<evidence type="ECO:0000259" key="11">
    <source>
        <dbReference type="PROSITE" id="PS50853"/>
    </source>
</evidence>
<dbReference type="SUPFAM" id="SSF56601">
    <property type="entry name" value="beta-lactamase/transpeptidase-like"/>
    <property type="match status" value="1"/>
</dbReference>
<dbReference type="SUPFAM" id="SSF53955">
    <property type="entry name" value="Lysozyme-like"/>
    <property type="match status" value="1"/>
</dbReference>
<dbReference type="InterPro" id="IPR013783">
    <property type="entry name" value="Ig-like_fold"/>
</dbReference>
<feature type="domain" description="Fibronectin type-III" evidence="11">
    <location>
        <begin position="700"/>
        <end position="790"/>
    </location>
</feature>
<proteinExistence type="predicted"/>
<name>A0ABT5V8U1_9BACI</name>
<comment type="catalytic activity">
    <reaction evidence="7">
        <text>Preferential cleavage: (Ac)2-L-Lys-D-Ala-|-D-Ala. Also transpeptidation of peptidyl-alanyl moieties that are N-acyl substituents of D-alanine.</text>
        <dbReference type="EC" id="3.4.16.4"/>
    </reaction>
</comment>
<keyword evidence="6" id="KW-0511">Multifunctional enzyme</keyword>
<organism evidence="12 13">
    <name type="scientific">Alkalihalobacterium chitinilyticum</name>
    <dbReference type="NCBI Taxonomy" id="2980103"/>
    <lineage>
        <taxon>Bacteria</taxon>
        <taxon>Bacillati</taxon>
        <taxon>Bacillota</taxon>
        <taxon>Bacilli</taxon>
        <taxon>Bacillales</taxon>
        <taxon>Bacillaceae</taxon>
        <taxon>Alkalihalobacterium</taxon>
    </lineage>
</organism>